<dbReference type="InterPro" id="IPR009057">
    <property type="entry name" value="Homeodomain-like_sf"/>
</dbReference>
<evidence type="ECO:0000313" key="2">
    <source>
        <dbReference type="EMBL" id="WAS91562.1"/>
    </source>
</evidence>
<sequence>MARTAPRILVTERQRRILDKLERSHKTPQQLVPRVQIVKLSGQGVPNNEQAVELDMGPEAIGRWRSRWWNRQAELAAAEESGVSDLELERLILKVLADGPRTGAPPRFEAHQVAQIFALACEPPEKSGVPFSHWTPGALARELVNRGIVDSISARQVGRFLKRGRYSAAQGQVLAAQHARRSGALRGGSPDHLRALRAGDDPPRAGRPSHQL</sequence>
<keyword evidence="3" id="KW-1185">Reference proteome</keyword>
<protein>
    <submittedName>
        <fullName evidence="2">Helix-turn-helix domain-containing protein</fullName>
    </submittedName>
</protein>
<name>A0ABY7GXB8_9BACT</name>
<evidence type="ECO:0000256" key="1">
    <source>
        <dbReference type="SAM" id="MobiDB-lite"/>
    </source>
</evidence>
<dbReference type="RefSeq" id="WP_269033924.1">
    <property type="nucleotide sequence ID" value="NZ_CP114040.1"/>
</dbReference>
<dbReference type="Proteomes" id="UP001164459">
    <property type="component" value="Chromosome"/>
</dbReference>
<reference evidence="2" key="1">
    <citation type="submission" date="2022-11" db="EMBL/GenBank/DDBJ databases">
        <title>Minimal conservation of predation-associated metabolite biosynthetic gene clusters underscores biosynthetic potential of Myxococcota including descriptions for ten novel species: Archangium lansinium sp. nov., Myxococcus landrumus sp. nov., Nannocystis bai.</title>
        <authorList>
            <person name="Ahearne A."/>
            <person name="Stevens C."/>
            <person name="Dowd S."/>
        </authorList>
    </citation>
    <scope>NUCLEOTIDE SEQUENCE</scope>
    <source>
        <strain evidence="2">Fl3</strain>
    </source>
</reference>
<dbReference type="EMBL" id="CP114040">
    <property type="protein sequence ID" value="WAS91562.1"/>
    <property type="molecule type" value="Genomic_DNA"/>
</dbReference>
<gene>
    <name evidence="2" type="ORF">O0S08_35720</name>
</gene>
<organism evidence="2 3">
    <name type="scientific">Nannocystis punicea</name>
    <dbReference type="NCBI Taxonomy" id="2995304"/>
    <lineage>
        <taxon>Bacteria</taxon>
        <taxon>Pseudomonadati</taxon>
        <taxon>Myxococcota</taxon>
        <taxon>Polyangia</taxon>
        <taxon>Nannocystales</taxon>
        <taxon>Nannocystaceae</taxon>
        <taxon>Nannocystis</taxon>
    </lineage>
</organism>
<evidence type="ECO:0000313" key="3">
    <source>
        <dbReference type="Proteomes" id="UP001164459"/>
    </source>
</evidence>
<dbReference type="Pfam" id="PF13565">
    <property type="entry name" value="HTH_32"/>
    <property type="match status" value="1"/>
</dbReference>
<feature type="compositionally biased region" description="Basic and acidic residues" evidence="1">
    <location>
        <begin position="189"/>
        <end position="204"/>
    </location>
</feature>
<feature type="region of interest" description="Disordered" evidence="1">
    <location>
        <begin position="179"/>
        <end position="212"/>
    </location>
</feature>
<accession>A0ABY7GXB8</accession>
<proteinExistence type="predicted"/>
<dbReference type="SUPFAM" id="SSF46689">
    <property type="entry name" value="Homeodomain-like"/>
    <property type="match status" value="1"/>
</dbReference>